<dbReference type="SUPFAM" id="SSF88659">
    <property type="entry name" value="Sigma3 and sigma4 domains of RNA polymerase sigma factors"/>
    <property type="match status" value="1"/>
</dbReference>
<dbReference type="GO" id="GO:0003677">
    <property type="term" value="F:DNA binding"/>
    <property type="evidence" value="ECO:0007669"/>
    <property type="project" value="InterPro"/>
</dbReference>
<dbReference type="Gene3D" id="1.10.1740.10">
    <property type="match status" value="1"/>
</dbReference>
<dbReference type="InterPro" id="IPR013324">
    <property type="entry name" value="RNA_pol_sigma_r3/r4-like"/>
</dbReference>
<dbReference type="InterPro" id="IPR013325">
    <property type="entry name" value="RNA_pol_sigma_r2"/>
</dbReference>
<dbReference type="GO" id="GO:0006352">
    <property type="term" value="P:DNA-templated transcription initiation"/>
    <property type="evidence" value="ECO:0007669"/>
    <property type="project" value="InterPro"/>
</dbReference>
<dbReference type="InterPro" id="IPR036388">
    <property type="entry name" value="WH-like_DNA-bd_sf"/>
</dbReference>
<feature type="domain" description="RNA polymerase sigma-70 region 2" evidence="5">
    <location>
        <begin position="31"/>
        <end position="96"/>
    </location>
</feature>
<keyword evidence="8" id="KW-1185">Reference proteome</keyword>
<dbReference type="PANTHER" id="PTHR43133:SF46">
    <property type="entry name" value="RNA POLYMERASE SIGMA-70 FACTOR ECF SUBFAMILY"/>
    <property type="match status" value="1"/>
</dbReference>
<dbReference type="PANTHER" id="PTHR43133">
    <property type="entry name" value="RNA POLYMERASE ECF-TYPE SIGMA FACTO"/>
    <property type="match status" value="1"/>
</dbReference>
<dbReference type="Pfam" id="PF04542">
    <property type="entry name" value="Sigma70_r2"/>
    <property type="match status" value="1"/>
</dbReference>
<organism evidence="7 8">
    <name type="scientific">Thermonema lapsum</name>
    <dbReference type="NCBI Taxonomy" id="28195"/>
    <lineage>
        <taxon>Bacteria</taxon>
        <taxon>Pseudomonadati</taxon>
        <taxon>Bacteroidota</taxon>
        <taxon>Cytophagia</taxon>
        <taxon>Cytophagales</taxon>
        <taxon>Thermonemataceae</taxon>
        <taxon>Thermonema</taxon>
    </lineage>
</organism>
<proteinExistence type="inferred from homology"/>
<dbReference type="InterPro" id="IPR007627">
    <property type="entry name" value="RNA_pol_sigma70_r2"/>
</dbReference>
<keyword evidence="4" id="KW-0804">Transcription</keyword>
<reference evidence="7 8" key="1">
    <citation type="submission" date="2020-03" db="EMBL/GenBank/DDBJ databases">
        <title>Genomic Encyclopedia of Type Strains, Phase IV (KMG-IV): sequencing the most valuable type-strain genomes for metagenomic binning, comparative biology and taxonomic classification.</title>
        <authorList>
            <person name="Goeker M."/>
        </authorList>
    </citation>
    <scope>NUCLEOTIDE SEQUENCE [LARGE SCALE GENOMIC DNA]</scope>
    <source>
        <strain evidence="7 8">DSM 5718</strain>
    </source>
</reference>
<dbReference type="SUPFAM" id="SSF88946">
    <property type="entry name" value="Sigma2 domain of RNA polymerase sigma factors"/>
    <property type="match status" value="1"/>
</dbReference>
<keyword evidence="3" id="KW-0731">Sigma factor</keyword>
<dbReference type="InterPro" id="IPR014284">
    <property type="entry name" value="RNA_pol_sigma-70_dom"/>
</dbReference>
<dbReference type="Gene3D" id="1.10.10.10">
    <property type="entry name" value="Winged helix-like DNA-binding domain superfamily/Winged helix DNA-binding domain"/>
    <property type="match status" value="1"/>
</dbReference>
<dbReference type="NCBIfam" id="TIGR02937">
    <property type="entry name" value="sigma70-ECF"/>
    <property type="match status" value="1"/>
</dbReference>
<comment type="similarity">
    <text evidence="1">Belongs to the sigma-70 factor family. ECF subfamily.</text>
</comment>
<dbReference type="EMBL" id="JAASRN010000002">
    <property type="protein sequence ID" value="NIK74267.1"/>
    <property type="molecule type" value="Genomic_DNA"/>
</dbReference>
<evidence type="ECO:0000259" key="6">
    <source>
        <dbReference type="Pfam" id="PF08281"/>
    </source>
</evidence>
<evidence type="ECO:0000256" key="4">
    <source>
        <dbReference type="ARBA" id="ARBA00023163"/>
    </source>
</evidence>
<evidence type="ECO:0000256" key="1">
    <source>
        <dbReference type="ARBA" id="ARBA00010641"/>
    </source>
</evidence>
<evidence type="ECO:0000259" key="5">
    <source>
        <dbReference type="Pfam" id="PF04542"/>
    </source>
</evidence>
<comment type="caution">
    <text evidence="7">The sequence shown here is derived from an EMBL/GenBank/DDBJ whole genome shotgun (WGS) entry which is preliminary data.</text>
</comment>
<gene>
    <name evidence="7" type="ORF">FHS56_001780</name>
</gene>
<dbReference type="InterPro" id="IPR039425">
    <property type="entry name" value="RNA_pol_sigma-70-like"/>
</dbReference>
<dbReference type="RefSeq" id="WP_166919783.1">
    <property type="nucleotide sequence ID" value="NZ_JAASRN010000002.1"/>
</dbReference>
<dbReference type="Proteomes" id="UP000537126">
    <property type="component" value="Unassembled WGS sequence"/>
</dbReference>
<keyword evidence="2" id="KW-0805">Transcription regulation</keyword>
<sequence length="194" mass="22357">MIRLRKRDVTTDEASLLAAVRKGNEKAMSALYERHAAKMMAVCRRYLPMPEAEDAFLEGFQRVFQHIEQYKGEGNFEGWMRRIFVNQCLQYLRRKSLLLTIETEGTDALADELQLPEEALSQLEAEYLMKLLERLPKGCRTVFNLYAIEGFTHAEIASMLNISEGTSKSQLAKARKMLQSWIIEETQCSQIKSL</sequence>
<accession>A0A846MSN8</accession>
<name>A0A846MSN8_9BACT</name>
<feature type="domain" description="RNA polymerase sigma factor 70 region 4 type 2" evidence="6">
    <location>
        <begin position="126"/>
        <end position="178"/>
    </location>
</feature>
<evidence type="ECO:0000256" key="3">
    <source>
        <dbReference type="ARBA" id="ARBA00023082"/>
    </source>
</evidence>
<dbReference type="GO" id="GO:0016987">
    <property type="term" value="F:sigma factor activity"/>
    <property type="evidence" value="ECO:0007669"/>
    <property type="project" value="UniProtKB-KW"/>
</dbReference>
<dbReference type="AlphaFoldDB" id="A0A846MSN8"/>
<evidence type="ECO:0000313" key="8">
    <source>
        <dbReference type="Proteomes" id="UP000537126"/>
    </source>
</evidence>
<dbReference type="InterPro" id="IPR013249">
    <property type="entry name" value="RNA_pol_sigma70_r4_t2"/>
</dbReference>
<dbReference type="Pfam" id="PF08281">
    <property type="entry name" value="Sigma70_r4_2"/>
    <property type="match status" value="1"/>
</dbReference>
<protein>
    <submittedName>
        <fullName evidence="7">RNA polymerase sigma-70 factor (ECF subfamily)</fullName>
    </submittedName>
</protein>
<evidence type="ECO:0000256" key="2">
    <source>
        <dbReference type="ARBA" id="ARBA00023015"/>
    </source>
</evidence>
<dbReference type="CDD" id="cd06171">
    <property type="entry name" value="Sigma70_r4"/>
    <property type="match status" value="1"/>
</dbReference>
<evidence type="ECO:0000313" key="7">
    <source>
        <dbReference type="EMBL" id="NIK74267.1"/>
    </source>
</evidence>